<dbReference type="EMBL" id="JOKQ01000001">
    <property type="protein sequence ID" value="KHN70525.1"/>
    <property type="molecule type" value="Genomic_DNA"/>
</dbReference>
<gene>
    <name evidence="1" type="ORF">M896_011800</name>
</gene>
<dbReference type="HOGENOM" id="CLU_061615_0_0_1"/>
<dbReference type="SUPFAM" id="SSF50978">
    <property type="entry name" value="WD40 repeat-like"/>
    <property type="match status" value="2"/>
</dbReference>
<evidence type="ECO:0000313" key="1">
    <source>
        <dbReference type="EMBL" id="KHN70525.1"/>
    </source>
</evidence>
<dbReference type="InterPro" id="IPR031544">
    <property type="entry name" value="WD40-like"/>
</dbReference>
<dbReference type="RefSeq" id="XP_014564567.1">
    <property type="nucleotide sequence ID" value="XM_014709081.1"/>
</dbReference>
<dbReference type="Pfam" id="PF17005">
    <property type="entry name" value="WD40_like"/>
    <property type="match status" value="1"/>
</dbReference>
<evidence type="ECO:0000313" key="2">
    <source>
        <dbReference type="Proteomes" id="UP000031056"/>
    </source>
</evidence>
<dbReference type="OrthoDB" id="10261640at2759"/>
<organism evidence="1 2">
    <name type="scientific">Ordospora colligata OC4</name>
    <dbReference type="NCBI Taxonomy" id="1354746"/>
    <lineage>
        <taxon>Eukaryota</taxon>
        <taxon>Fungi</taxon>
        <taxon>Fungi incertae sedis</taxon>
        <taxon>Microsporidia</taxon>
        <taxon>Ordosporidae</taxon>
        <taxon>Ordospora</taxon>
    </lineage>
</organism>
<protein>
    <recommendedName>
        <fullName evidence="3">WD40 domain-containing protein</fullName>
    </recommendedName>
</protein>
<proteinExistence type="predicted"/>
<dbReference type="Proteomes" id="UP000031056">
    <property type="component" value="Unassembled WGS sequence"/>
</dbReference>
<dbReference type="InParanoid" id="A0A0B2UNI8"/>
<sequence>MDDEIYCIDFYASTRILLYGGKNNKCIAMNVDTGDVVAVVEDFDDSVVFCKFLDSEKFIVGSLDGTISLMTFEGEINNVCLNEDIARMKIIGDKVVVGTEVGNIHVFSLDLCFQNVCIGQHSEILDMCYENGKLYTLTADSFVMFDSNTHQKLTGFKIKNGLCLDKIPESDVICIGSENMVVISKNMNILAKIEVEGLPLCALYMNNYFVIGGCFEYILLVNIPMGMRVFKIPLGTIEVWDIRGDGLNQIVFSTSCGLVGHGDIRDEKSFKLFKTDLRSIFDLCFKDQVVYAAGENGYNVIDLCDTDGLECIGQR</sequence>
<dbReference type="Gene3D" id="2.130.10.10">
    <property type="entry name" value="YVTN repeat-like/Quinoprotein amine dehydrogenase"/>
    <property type="match status" value="1"/>
</dbReference>
<keyword evidence="2" id="KW-1185">Reference proteome</keyword>
<dbReference type="InterPro" id="IPR036322">
    <property type="entry name" value="WD40_repeat_dom_sf"/>
</dbReference>
<dbReference type="VEuPathDB" id="MicrosporidiaDB:M896_011800"/>
<name>A0A0B2UNI8_9MICR</name>
<evidence type="ECO:0008006" key="3">
    <source>
        <dbReference type="Google" id="ProtNLM"/>
    </source>
</evidence>
<accession>A0A0B2UNI8</accession>
<dbReference type="AlphaFoldDB" id="A0A0B2UNI8"/>
<comment type="caution">
    <text evidence="1">The sequence shown here is derived from an EMBL/GenBank/DDBJ whole genome shotgun (WGS) entry which is preliminary data.</text>
</comment>
<reference evidence="1 2" key="1">
    <citation type="journal article" date="2014" name="MBio">
        <title>The Ordospora colligata genome; evolution of extreme reduction in microsporidia and host-to-parasite horizontal gene transfer.</title>
        <authorList>
            <person name="Pombert J.-F."/>
            <person name="Haag K.L."/>
            <person name="Beidas S."/>
            <person name="Ebert D."/>
            <person name="Keeling P.J."/>
        </authorList>
    </citation>
    <scope>NUCLEOTIDE SEQUENCE [LARGE SCALE GENOMIC DNA]</scope>
    <source>
        <strain evidence="1 2">OC4</strain>
    </source>
</reference>
<dbReference type="GeneID" id="26261023"/>
<dbReference type="InterPro" id="IPR015943">
    <property type="entry name" value="WD40/YVTN_repeat-like_dom_sf"/>
</dbReference>